<evidence type="ECO:0000256" key="1">
    <source>
        <dbReference type="SAM" id="Phobius"/>
    </source>
</evidence>
<evidence type="ECO:0000313" key="3">
    <source>
        <dbReference type="Proteomes" id="UP000182347"/>
    </source>
</evidence>
<evidence type="ECO:0000313" key="2">
    <source>
        <dbReference type="EMBL" id="SDM14318.1"/>
    </source>
</evidence>
<dbReference type="EMBL" id="FNHF01000002">
    <property type="protein sequence ID" value="SDM14318.1"/>
    <property type="molecule type" value="Genomic_DNA"/>
</dbReference>
<accession>A0A1G9QTG8</accession>
<gene>
    <name evidence="2" type="ORF">SAMN05216244_1657</name>
</gene>
<dbReference type="RefSeq" id="WP_074598388.1">
    <property type="nucleotide sequence ID" value="NZ_FNHF01000002.1"/>
</dbReference>
<dbReference type="AlphaFoldDB" id="A0A1G9QTG8"/>
<name>A0A1G9QTG8_9BACI</name>
<feature type="transmembrane region" description="Helical" evidence="1">
    <location>
        <begin position="32"/>
        <end position="51"/>
    </location>
</feature>
<protein>
    <submittedName>
        <fullName evidence="2">Uncharacterized protein</fullName>
    </submittedName>
</protein>
<proteinExistence type="predicted"/>
<dbReference type="Proteomes" id="UP000182347">
    <property type="component" value="Unassembled WGS sequence"/>
</dbReference>
<dbReference type="STRING" id="482461.SAMN05216244_1657"/>
<keyword evidence="1" id="KW-0812">Transmembrane</keyword>
<keyword evidence="1" id="KW-0472">Membrane</keyword>
<organism evidence="2 3">
    <name type="scientific">Sediminibacillus halophilus</name>
    <dbReference type="NCBI Taxonomy" id="482461"/>
    <lineage>
        <taxon>Bacteria</taxon>
        <taxon>Bacillati</taxon>
        <taxon>Bacillota</taxon>
        <taxon>Bacilli</taxon>
        <taxon>Bacillales</taxon>
        <taxon>Bacillaceae</taxon>
        <taxon>Sediminibacillus</taxon>
    </lineage>
</organism>
<keyword evidence="1" id="KW-1133">Transmembrane helix</keyword>
<sequence>MYIQILLLGLAGFLVSLAFTVIFFINKKKKTIPLVSLVASILIFMLGYTMIPTGSEAGQYTKDDFTKIEKDAKVSVSGEVTEIIEDKDSFLFILENEEGSYTIMNSSGDKVEKGNKLTAYGLFDGIQDNSVFIQAVQLDKD</sequence>
<feature type="transmembrane region" description="Helical" evidence="1">
    <location>
        <begin position="6"/>
        <end position="25"/>
    </location>
</feature>
<reference evidence="3" key="1">
    <citation type="submission" date="2016-10" db="EMBL/GenBank/DDBJ databases">
        <authorList>
            <person name="Varghese N."/>
            <person name="Submissions S."/>
        </authorList>
    </citation>
    <scope>NUCLEOTIDE SEQUENCE [LARGE SCALE GENOMIC DNA]</scope>
    <source>
        <strain evidence="3">CGMCC 1.6199</strain>
    </source>
</reference>
<keyword evidence="3" id="KW-1185">Reference proteome</keyword>